<dbReference type="OrthoDB" id="156233at2157"/>
<dbReference type="Pfam" id="PF04967">
    <property type="entry name" value="HTH_10"/>
    <property type="match status" value="1"/>
</dbReference>
<evidence type="ECO:0000259" key="3">
    <source>
        <dbReference type="Pfam" id="PF04967"/>
    </source>
</evidence>
<organism evidence="5 6">
    <name type="scientific">Halomarina oriensis</name>
    <dbReference type="NCBI Taxonomy" id="671145"/>
    <lineage>
        <taxon>Archaea</taxon>
        <taxon>Methanobacteriati</taxon>
        <taxon>Methanobacteriota</taxon>
        <taxon>Stenosarchaea group</taxon>
        <taxon>Halobacteria</taxon>
        <taxon>Halobacteriales</taxon>
        <taxon>Natronomonadaceae</taxon>
        <taxon>Halomarina</taxon>
    </lineage>
</organism>
<name>A0A6B0GRG9_9EURY</name>
<evidence type="ECO:0000313" key="6">
    <source>
        <dbReference type="Proteomes" id="UP000451471"/>
    </source>
</evidence>
<evidence type="ECO:0000256" key="1">
    <source>
        <dbReference type="ARBA" id="ARBA00023015"/>
    </source>
</evidence>
<gene>
    <name evidence="5" type="ORF">GQS65_15985</name>
</gene>
<comment type="caution">
    <text evidence="5">The sequence shown here is derived from an EMBL/GenBank/DDBJ whole genome shotgun (WGS) entry which is preliminary data.</text>
</comment>
<feature type="domain" description="Bacterioopsin transcriptional activator GAF and HTH associated" evidence="4">
    <location>
        <begin position="7"/>
        <end position="143"/>
    </location>
</feature>
<proteinExistence type="predicted"/>
<sequence>MGTMTEVRIPAPEFALHETLRSVPSTGIEVQRVVADESRRLVPHLWVTTDDFETVHRSFERDRSVDDLSTLSTVDGERLYRMSWVSDVELVAHALVEQDGTVLSARGSGDEWRLRLFFPARDALRRTNEYAEREGWSLTVDSVYETSDPSFDRYGLTDRQHETLVVAHERGYYEFPHAVTTAELGDEFDISAQAAADRLRRGHGNLVERALLTDELDTYDG</sequence>
<evidence type="ECO:0000313" key="5">
    <source>
        <dbReference type="EMBL" id="MWG35967.1"/>
    </source>
</evidence>
<reference evidence="5 6" key="1">
    <citation type="submission" date="2019-12" db="EMBL/GenBank/DDBJ databases">
        <title>Halocatena pleomorpha gen. nov. sp. nov., an extremely halophilic archaeon of family Halobacteriaceae isolated from saltpan soil.</title>
        <authorList>
            <person name="Pal Y."/>
            <person name="Verma A."/>
            <person name="Krishnamurthi S."/>
            <person name="Kumar P."/>
        </authorList>
    </citation>
    <scope>NUCLEOTIDE SEQUENCE [LARGE SCALE GENOMIC DNA]</scope>
    <source>
        <strain evidence="5 6">JCM 16495</strain>
    </source>
</reference>
<dbReference type="EMBL" id="WSZK01000029">
    <property type="protein sequence ID" value="MWG35967.1"/>
    <property type="molecule type" value="Genomic_DNA"/>
</dbReference>
<dbReference type="PANTHER" id="PTHR34236:SF1">
    <property type="entry name" value="DIMETHYL SULFOXIDE REDUCTASE TRANSCRIPTIONAL ACTIVATOR"/>
    <property type="match status" value="1"/>
</dbReference>
<evidence type="ECO:0000256" key="2">
    <source>
        <dbReference type="ARBA" id="ARBA00023163"/>
    </source>
</evidence>
<accession>A0A6B0GRG9</accession>
<dbReference type="InterPro" id="IPR031803">
    <property type="entry name" value="BAT_GAF/HTH-assoc"/>
</dbReference>
<protein>
    <submittedName>
        <fullName evidence="5">DNA-binding protein</fullName>
    </submittedName>
</protein>
<dbReference type="RefSeq" id="WP_158205637.1">
    <property type="nucleotide sequence ID" value="NZ_WSZK01000029.1"/>
</dbReference>
<dbReference type="AlphaFoldDB" id="A0A6B0GRG9"/>
<dbReference type="Proteomes" id="UP000451471">
    <property type="component" value="Unassembled WGS sequence"/>
</dbReference>
<keyword evidence="6" id="KW-1185">Reference proteome</keyword>
<feature type="domain" description="HTH bat-type" evidence="3">
    <location>
        <begin position="156"/>
        <end position="207"/>
    </location>
</feature>
<dbReference type="PANTHER" id="PTHR34236">
    <property type="entry name" value="DIMETHYL SULFOXIDE REDUCTASE TRANSCRIPTIONAL ACTIVATOR"/>
    <property type="match status" value="1"/>
</dbReference>
<keyword evidence="2" id="KW-0804">Transcription</keyword>
<dbReference type="GO" id="GO:0003677">
    <property type="term" value="F:DNA binding"/>
    <property type="evidence" value="ECO:0007669"/>
    <property type="project" value="UniProtKB-KW"/>
</dbReference>
<dbReference type="InterPro" id="IPR007050">
    <property type="entry name" value="HTH_bacterioopsin"/>
</dbReference>
<dbReference type="Pfam" id="PF15915">
    <property type="entry name" value="BAT"/>
    <property type="match status" value="1"/>
</dbReference>
<keyword evidence="5" id="KW-0238">DNA-binding</keyword>
<evidence type="ECO:0000259" key="4">
    <source>
        <dbReference type="Pfam" id="PF15915"/>
    </source>
</evidence>
<keyword evidence="1" id="KW-0805">Transcription regulation</keyword>